<evidence type="ECO:0000313" key="2">
    <source>
        <dbReference type="Proteomes" id="UP001139521"/>
    </source>
</evidence>
<evidence type="ECO:0000313" key="1">
    <source>
        <dbReference type="EMBL" id="MCL6217388.1"/>
    </source>
</evidence>
<dbReference type="AlphaFoldDB" id="A0A9X1ZTE6"/>
<dbReference type="RefSeq" id="WP_249600372.1">
    <property type="nucleotide sequence ID" value="NZ_JAKHSK010000003.1"/>
</dbReference>
<accession>A0A9X1ZTE6</accession>
<sequence>MNIEYQLEKMTLHAESRAKFSRFISENQALPRLIQILQHYSEYRRNAIVAIEFYARAHWEEVLKYSEEIIDISGKVSSETEKRCIAKLLEKITEFQHLNPDFNLPQQSLEKIAALSFDWLLDGSKTATKVFAMQSLFYVGFKIDWIHPELKAYLQHNFMNASAGFRSRSTKILKKLR</sequence>
<evidence type="ECO:0008006" key="3">
    <source>
        <dbReference type="Google" id="ProtNLM"/>
    </source>
</evidence>
<protein>
    <recommendedName>
        <fullName evidence="3">Adenylosuccinate lyase</fullName>
    </recommendedName>
</protein>
<keyword evidence="2" id="KW-1185">Reference proteome</keyword>
<gene>
    <name evidence="1" type="ORF">L1967_03685</name>
</gene>
<name>A0A9X1ZTE6_9FLAO</name>
<proteinExistence type="predicted"/>
<dbReference type="Proteomes" id="UP001139521">
    <property type="component" value="Unassembled WGS sequence"/>
</dbReference>
<reference evidence="1" key="1">
    <citation type="submission" date="2022-01" db="EMBL/GenBank/DDBJ databases">
        <title>Genome sequencing of Zunongwangia sp. M21534 genome.</title>
        <authorList>
            <person name="Chen Y."/>
            <person name="Dong C."/>
            <person name="Shao Z."/>
        </authorList>
    </citation>
    <scope>NUCLEOTIDE SEQUENCE</scope>
    <source>
        <strain evidence="1">MCCC M21534</strain>
    </source>
</reference>
<dbReference type="EMBL" id="JAKHSK010000003">
    <property type="protein sequence ID" value="MCL6217388.1"/>
    <property type="molecule type" value="Genomic_DNA"/>
</dbReference>
<organism evidence="1 2">
    <name type="scientific">Zunongwangia pacifica</name>
    <dbReference type="NCBI Taxonomy" id="2911062"/>
    <lineage>
        <taxon>Bacteria</taxon>
        <taxon>Pseudomonadati</taxon>
        <taxon>Bacteroidota</taxon>
        <taxon>Flavobacteriia</taxon>
        <taxon>Flavobacteriales</taxon>
        <taxon>Flavobacteriaceae</taxon>
        <taxon>Zunongwangia</taxon>
    </lineage>
</organism>
<comment type="caution">
    <text evidence="1">The sequence shown here is derived from an EMBL/GenBank/DDBJ whole genome shotgun (WGS) entry which is preliminary data.</text>
</comment>